<dbReference type="Gramene" id="Bo23267s010.1">
    <property type="protein sequence ID" value="Bo23267s010.1"/>
    <property type="gene ID" value="Bo23267s010"/>
</dbReference>
<dbReference type="HOGENOM" id="CLU_196271_0_0_1"/>
<dbReference type="InterPro" id="IPR015946">
    <property type="entry name" value="KH_dom-like_a/b"/>
</dbReference>
<name>A0A0D3AGN1_BRAOL</name>
<dbReference type="PANTHER" id="PTHR11760:SF69">
    <property type="entry name" value="SMALL RIBOSOMAL SUBUNIT PROTEIN US3X-RELATED"/>
    <property type="match status" value="1"/>
</dbReference>
<evidence type="ECO:0000313" key="5">
    <source>
        <dbReference type="Proteomes" id="UP000032141"/>
    </source>
</evidence>
<keyword evidence="3" id="KW-0687">Ribonucleoprotein</keyword>
<dbReference type="InterPro" id="IPR036419">
    <property type="entry name" value="Ribosomal_S3_C_sf"/>
</dbReference>
<dbReference type="STRING" id="109376.A0A0D3AGN1"/>
<comment type="similarity">
    <text evidence="1">Belongs to the universal ribosomal protein uS3 family.</text>
</comment>
<dbReference type="GO" id="GO:0003735">
    <property type="term" value="F:structural constituent of ribosome"/>
    <property type="evidence" value="ECO:0007669"/>
    <property type="project" value="TreeGrafter"/>
</dbReference>
<dbReference type="Proteomes" id="UP000032141">
    <property type="component" value="Unassembled WGS sequence"/>
</dbReference>
<dbReference type="EnsemblPlants" id="Bo23267s010.1">
    <property type="protein sequence ID" value="Bo23267s010.1"/>
    <property type="gene ID" value="Bo23267s010"/>
</dbReference>
<protein>
    <submittedName>
        <fullName evidence="4">Uncharacterized protein</fullName>
    </submittedName>
</protein>
<evidence type="ECO:0000313" key="4">
    <source>
        <dbReference type="EnsemblPlants" id="Bo23267s010.1"/>
    </source>
</evidence>
<keyword evidence="5" id="KW-1185">Reference proteome</keyword>
<dbReference type="PANTHER" id="PTHR11760">
    <property type="entry name" value="30S/40S RIBOSOMAL PROTEIN S3"/>
    <property type="match status" value="1"/>
</dbReference>
<keyword evidence="2" id="KW-0689">Ribosomal protein</keyword>
<dbReference type="Gene3D" id="3.30.1140.32">
    <property type="entry name" value="Ribosomal protein S3, C-terminal domain"/>
    <property type="match status" value="1"/>
</dbReference>
<dbReference type="GO" id="GO:0005634">
    <property type="term" value="C:nucleus"/>
    <property type="evidence" value="ECO:0007669"/>
    <property type="project" value="TreeGrafter"/>
</dbReference>
<evidence type="ECO:0000256" key="1">
    <source>
        <dbReference type="ARBA" id="ARBA00010761"/>
    </source>
</evidence>
<dbReference type="eggNOG" id="KOG3181">
    <property type="taxonomic scope" value="Eukaryota"/>
</dbReference>
<dbReference type="GO" id="GO:0022627">
    <property type="term" value="C:cytosolic small ribosomal subunit"/>
    <property type="evidence" value="ECO:0007669"/>
    <property type="project" value="TreeGrafter"/>
</dbReference>
<evidence type="ECO:0000256" key="2">
    <source>
        <dbReference type="ARBA" id="ARBA00022980"/>
    </source>
</evidence>
<evidence type="ECO:0000256" key="3">
    <source>
        <dbReference type="ARBA" id="ARBA00023274"/>
    </source>
</evidence>
<accession>A0A0D3AGN1</accession>
<dbReference type="AlphaFoldDB" id="A0A0D3AGN1"/>
<reference evidence="4" key="2">
    <citation type="submission" date="2015-06" db="UniProtKB">
        <authorList>
            <consortium name="EnsemblPlants"/>
        </authorList>
    </citation>
    <scope>IDENTIFICATION</scope>
</reference>
<dbReference type="InterPro" id="IPR057258">
    <property type="entry name" value="Ribosomal_uS3"/>
</dbReference>
<reference evidence="4" key="1">
    <citation type="journal article" date="2014" name="Genome Biol.">
        <title>Transcriptome and methylome profiling reveals relics of genome dominance in the mesopolyploid Brassica oleracea.</title>
        <authorList>
            <person name="Parkin I.A."/>
            <person name="Koh C."/>
            <person name="Tang H."/>
            <person name="Robinson S.J."/>
            <person name="Kagale S."/>
            <person name="Clarke W.E."/>
            <person name="Town C.D."/>
            <person name="Nixon J."/>
            <person name="Krishnakumar V."/>
            <person name="Bidwell S.L."/>
            <person name="Denoeud F."/>
            <person name="Belcram H."/>
            <person name="Links M.G."/>
            <person name="Just J."/>
            <person name="Clarke C."/>
            <person name="Bender T."/>
            <person name="Huebert T."/>
            <person name="Mason A.S."/>
            <person name="Pires J.C."/>
            <person name="Barker G."/>
            <person name="Moore J."/>
            <person name="Walley P.G."/>
            <person name="Manoli S."/>
            <person name="Batley J."/>
            <person name="Edwards D."/>
            <person name="Nelson M.N."/>
            <person name="Wang X."/>
            <person name="Paterson A.H."/>
            <person name="King G."/>
            <person name="Bancroft I."/>
            <person name="Chalhoub B."/>
            <person name="Sharpe A.G."/>
        </authorList>
    </citation>
    <scope>NUCLEOTIDE SEQUENCE [LARGE SCALE GENOMIC DNA]</scope>
    <source>
        <strain evidence="4">cv. TO1000</strain>
    </source>
</reference>
<proteinExistence type="inferred from homology"/>
<organism evidence="4 5">
    <name type="scientific">Brassica oleracea var. oleracea</name>
    <dbReference type="NCBI Taxonomy" id="109376"/>
    <lineage>
        <taxon>Eukaryota</taxon>
        <taxon>Viridiplantae</taxon>
        <taxon>Streptophyta</taxon>
        <taxon>Embryophyta</taxon>
        <taxon>Tracheophyta</taxon>
        <taxon>Spermatophyta</taxon>
        <taxon>Magnoliopsida</taxon>
        <taxon>eudicotyledons</taxon>
        <taxon>Gunneridae</taxon>
        <taxon>Pentapetalae</taxon>
        <taxon>rosids</taxon>
        <taxon>malvids</taxon>
        <taxon>Brassicales</taxon>
        <taxon>Brassicaceae</taxon>
        <taxon>Brassiceae</taxon>
        <taxon>Brassica</taxon>
    </lineage>
</organism>
<dbReference type="Gene3D" id="3.30.300.20">
    <property type="match status" value="1"/>
</dbReference>
<sequence length="71" mass="8000">ELTSLVQKRFRFPQDSVELYAEKVATRGLCAIVQAESLRYKLLGGLAVRRSYPPLCHMMAPSLAVFHLSVH</sequence>